<reference evidence="1" key="1">
    <citation type="submission" date="2017-02" db="UniProtKB">
        <authorList>
            <consortium name="WormBaseParasite"/>
        </authorList>
    </citation>
    <scope>IDENTIFICATION</scope>
</reference>
<evidence type="ECO:0000313" key="1">
    <source>
        <dbReference type="WBParaSite" id="HNAJ_0000504101-mRNA-1"/>
    </source>
</evidence>
<name>A0A0R3TDA2_RODNA</name>
<accession>A0A0R3TDA2</accession>
<protein>
    <submittedName>
        <fullName evidence="1">RNase_PH domain-containing protein</fullName>
    </submittedName>
</protein>
<organism evidence="1">
    <name type="scientific">Rodentolepis nana</name>
    <name type="common">Dwarf tapeworm</name>
    <name type="synonym">Hymenolepis nana</name>
    <dbReference type="NCBI Taxonomy" id="102285"/>
    <lineage>
        <taxon>Eukaryota</taxon>
        <taxon>Metazoa</taxon>
        <taxon>Spiralia</taxon>
        <taxon>Lophotrochozoa</taxon>
        <taxon>Platyhelminthes</taxon>
        <taxon>Cestoda</taxon>
        <taxon>Eucestoda</taxon>
        <taxon>Cyclophyllidea</taxon>
        <taxon>Hymenolepididae</taxon>
        <taxon>Rodentolepis</taxon>
    </lineage>
</organism>
<dbReference type="AlphaFoldDB" id="A0A0R3TDA2"/>
<proteinExistence type="predicted"/>
<sequence>LCILRGRTASCGVAVWGYARRVRPACCAWGGWHHMSGAARALQWRCQRVRPSGLKRLGKLVNHRHDRDRGLELFPVNLRKDHYTFQYTQAGTHSSMCPASTAAASAAVGVATAMAITDGDSDACGTELVVVSVSRYALALLPSTYAVNGWRQAASPEDSADWDVVYARLVRREAGVRCLAVHSSLGSGARSMCACSVHFLRGEHHDRWDCQSAASKSCPPDYLVCWVGAIAGGMGERRSGTSVLPRVIVHSPLAPEFSTSFNMVLGTHVIGAVESGCAAVCLVLGLTVVLPAQSGSGGGFDAGQLCSVLRVSGVCSAGGEIVSGAVVDELPDPS</sequence>
<dbReference type="WBParaSite" id="HNAJ_0000504101-mRNA-1">
    <property type="protein sequence ID" value="HNAJ_0000504101-mRNA-1"/>
    <property type="gene ID" value="HNAJ_0000504101"/>
</dbReference>